<keyword evidence="6" id="KW-1185">Reference proteome</keyword>
<dbReference type="PANTHER" id="PTHR12526:SF510">
    <property type="entry name" value="D-INOSITOL 3-PHOSPHATE GLYCOSYLTRANSFERASE"/>
    <property type="match status" value="1"/>
</dbReference>
<protein>
    <submittedName>
        <fullName evidence="5">Glycosyltransferase involved in cell wall biosynthesis</fullName>
    </submittedName>
</protein>
<keyword evidence="1" id="KW-0328">Glycosyltransferase</keyword>
<dbReference type="CDD" id="cd03820">
    <property type="entry name" value="GT4_AmsD-like"/>
    <property type="match status" value="1"/>
</dbReference>
<dbReference type="InterPro" id="IPR028098">
    <property type="entry name" value="Glyco_trans_4-like_N"/>
</dbReference>
<keyword evidence="2 5" id="KW-0808">Transferase</keyword>
<feature type="domain" description="Glycosyl transferase family 1" evidence="3">
    <location>
        <begin position="189"/>
        <end position="342"/>
    </location>
</feature>
<organism evidence="5 6">
    <name type="scientific">Pusillimonas noertemannii</name>
    <dbReference type="NCBI Taxonomy" id="305977"/>
    <lineage>
        <taxon>Bacteria</taxon>
        <taxon>Pseudomonadati</taxon>
        <taxon>Pseudomonadota</taxon>
        <taxon>Betaproteobacteria</taxon>
        <taxon>Burkholderiales</taxon>
        <taxon>Alcaligenaceae</taxon>
        <taxon>Pusillimonas</taxon>
    </lineage>
</organism>
<dbReference type="OrthoDB" id="570545at2"/>
<proteinExistence type="predicted"/>
<dbReference type="Pfam" id="PF13579">
    <property type="entry name" value="Glyco_trans_4_4"/>
    <property type="match status" value="1"/>
</dbReference>
<dbReference type="InterPro" id="IPR001296">
    <property type="entry name" value="Glyco_trans_1"/>
</dbReference>
<reference evidence="5 6" key="1">
    <citation type="submission" date="2018-04" db="EMBL/GenBank/DDBJ databases">
        <title>Genomic Encyclopedia of Type Strains, Phase IV (KMG-IV): sequencing the most valuable type-strain genomes for metagenomic binning, comparative biology and taxonomic classification.</title>
        <authorList>
            <person name="Goeker M."/>
        </authorList>
    </citation>
    <scope>NUCLEOTIDE SEQUENCE [LARGE SCALE GENOMIC DNA]</scope>
    <source>
        <strain evidence="5 6">DSM 10065</strain>
    </source>
</reference>
<gene>
    <name evidence="5" type="ORF">C7440_1512</name>
</gene>
<accession>A0A2U1CM02</accession>
<dbReference type="AlphaFoldDB" id="A0A2U1CM02"/>
<dbReference type="RefSeq" id="WP_017523926.1">
    <property type="nucleotide sequence ID" value="NZ_JACCEX010000002.1"/>
</dbReference>
<dbReference type="EMBL" id="QEKO01000002">
    <property type="protein sequence ID" value="PVY62023.1"/>
    <property type="molecule type" value="Genomic_DNA"/>
</dbReference>
<dbReference type="SUPFAM" id="SSF53756">
    <property type="entry name" value="UDP-Glycosyltransferase/glycogen phosphorylase"/>
    <property type="match status" value="1"/>
</dbReference>
<evidence type="ECO:0000259" key="3">
    <source>
        <dbReference type="Pfam" id="PF00534"/>
    </source>
</evidence>
<dbReference type="Proteomes" id="UP000246145">
    <property type="component" value="Unassembled WGS sequence"/>
</dbReference>
<dbReference type="GO" id="GO:0016757">
    <property type="term" value="F:glycosyltransferase activity"/>
    <property type="evidence" value="ECO:0007669"/>
    <property type="project" value="UniProtKB-KW"/>
</dbReference>
<dbReference type="PANTHER" id="PTHR12526">
    <property type="entry name" value="GLYCOSYLTRANSFERASE"/>
    <property type="match status" value="1"/>
</dbReference>
<dbReference type="STRING" id="1231391.GCA_000308195_01565"/>
<evidence type="ECO:0000259" key="4">
    <source>
        <dbReference type="Pfam" id="PF13579"/>
    </source>
</evidence>
<feature type="domain" description="Glycosyltransferase subfamily 4-like N-terminal" evidence="4">
    <location>
        <begin position="13"/>
        <end position="171"/>
    </location>
</feature>
<evidence type="ECO:0000256" key="1">
    <source>
        <dbReference type="ARBA" id="ARBA00022676"/>
    </source>
</evidence>
<name>A0A2U1CM02_9BURK</name>
<dbReference type="Gene3D" id="3.40.50.2000">
    <property type="entry name" value="Glycogen Phosphorylase B"/>
    <property type="match status" value="2"/>
</dbReference>
<dbReference type="Pfam" id="PF00534">
    <property type="entry name" value="Glycos_transf_1"/>
    <property type="match status" value="1"/>
</dbReference>
<comment type="caution">
    <text evidence="5">The sequence shown here is derived from an EMBL/GenBank/DDBJ whole genome shotgun (WGS) entry which is preliminary data.</text>
</comment>
<evidence type="ECO:0000313" key="6">
    <source>
        <dbReference type="Proteomes" id="UP000246145"/>
    </source>
</evidence>
<sequence length="373" mass="40440">MKILFLVSSLNTGGAERVATTLASAWSRRGDDVTLVSTFPQRGSCFYPLDAGVKLVWIADRLNGARHPLRVTAAKLRALRAMMVDEAPDVVISFLTNVNVMALLAHWGLKVPIVVCERTNPAAARNSGAVLRAMRRLTYPRADVVTVQAKSSVEAFLRMVPGIRRLEVVSNPLPPELLERPLRPAVSAGRKRLMAMGRLVPAKQFDVLIEAFSQLASGAPDWDLMIWGDGPMRDALARQIAGLGMEARISLPGRTESPWDELSKADAFALTSAVEGFPNVLLEAMALGLPCIAFDCPSGPAEMTRHGQDALLIPLGDAAGLREGLQRLMQDPALRAELAGRAAESVRERYALPRVLQRWDEIMKQAGADPATG</sequence>
<evidence type="ECO:0000256" key="2">
    <source>
        <dbReference type="ARBA" id="ARBA00022679"/>
    </source>
</evidence>
<evidence type="ECO:0000313" key="5">
    <source>
        <dbReference type="EMBL" id="PVY62023.1"/>
    </source>
</evidence>